<dbReference type="EMBL" id="BMAV01005028">
    <property type="protein sequence ID" value="GFY45762.1"/>
    <property type="molecule type" value="Genomic_DNA"/>
</dbReference>
<accession>A0A8X6X420</accession>
<dbReference type="AlphaFoldDB" id="A0A8X6X420"/>
<evidence type="ECO:0000313" key="1">
    <source>
        <dbReference type="EMBL" id="GFY45762.1"/>
    </source>
</evidence>
<reference evidence="1" key="1">
    <citation type="submission" date="2020-08" db="EMBL/GenBank/DDBJ databases">
        <title>Multicomponent nature underlies the extraordinary mechanical properties of spider dragline silk.</title>
        <authorList>
            <person name="Kono N."/>
            <person name="Nakamura H."/>
            <person name="Mori M."/>
            <person name="Yoshida Y."/>
            <person name="Ohtoshi R."/>
            <person name="Malay A.D."/>
            <person name="Moran D.A.P."/>
            <person name="Tomita M."/>
            <person name="Numata K."/>
            <person name="Arakawa K."/>
        </authorList>
    </citation>
    <scope>NUCLEOTIDE SEQUENCE</scope>
</reference>
<name>A0A8X6X420_9ARAC</name>
<dbReference type="Proteomes" id="UP000886998">
    <property type="component" value="Unassembled WGS sequence"/>
</dbReference>
<protein>
    <submittedName>
        <fullName evidence="1">Uncharacterized protein</fullName>
    </submittedName>
</protein>
<sequence>MLIRNVPNDVDDLELLGVIWEQNPEILVSNECWNESRVRFVLKKFQHVRTVVIELHPKIRKNVNAVGSLKIMWNMCRIEDLVAENAILDSLNNCIQPDSLELCVQDVQELITSAAEKSIPLKKSGYHKVPCWSAELFCMHKQLNAARRRYQRTKNSVLKKVYREIYTLKLG</sequence>
<organism evidence="1 2">
    <name type="scientific">Trichonephila inaurata madagascariensis</name>
    <dbReference type="NCBI Taxonomy" id="2747483"/>
    <lineage>
        <taxon>Eukaryota</taxon>
        <taxon>Metazoa</taxon>
        <taxon>Ecdysozoa</taxon>
        <taxon>Arthropoda</taxon>
        <taxon>Chelicerata</taxon>
        <taxon>Arachnida</taxon>
        <taxon>Araneae</taxon>
        <taxon>Araneomorphae</taxon>
        <taxon>Entelegynae</taxon>
        <taxon>Araneoidea</taxon>
        <taxon>Nephilidae</taxon>
        <taxon>Trichonephila</taxon>
        <taxon>Trichonephila inaurata</taxon>
    </lineage>
</organism>
<comment type="caution">
    <text evidence="1">The sequence shown here is derived from an EMBL/GenBank/DDBJ whole genome shotgun (WGS) entry which is preliminary data.</text>
</comment>
<gene>
    <name evidence="1" type="ORF">TNIN_94771</name>
</gene>
<keyword evidence="2" id="KW-1185">Reference proteome</keyword>
<evidence type="ECO:0000313" key="2">
    <source>
        <dbReference type="Proteomes" id="UP000886998"/>
    </source>
</evidence>
<proteinExistence type="predicted"/>